<dbReference type="EMBL" id="FN668640">
    <property type="protein sequence ID" value="CBK21206.2"/>
    <property type="molecule type" value="Genomic_DNA"/>
</dbReference>
<dbReference type="FunCoup" id="D8LZG7">
    <property type="interactions" value="543"/>
</dbReference>
<keyword evidence="3" id="KW-0472">Membrane</keyword>
<proteinExistence type="inferred from homology"/>
<dbReference type="InParanoid" id="D8LZG7"/>
<evidence type="ECO:0000313" key="6">
    <source>
        <dbReference type="Proteomes" id="UP000008312"/>
    </source>
</evidence>
<dbReference type="GO" id="GO:0005886">
    <property type="term" value="C:plasma membrane"/>
    <property type="evidence" value="ECO:0007669"/>
    <property type="project" value="UniProtKB-ARBA"/>
</dbReference>
<dbReference type="Pfam" id="PF01145">
    <property type="entry name" value="Band_7"/>
    <property type="match status" value="1"/>
</dbReference>
<dbReference type="GO" id="GO:0098552">
    <property type="term" value="C:side of membrane"/>
    <property type="evidence" value="ECO:0007669"/>
    <property type="project" value="UniProtKB-ARBA"/>
</dbReference>
<dbReference type="OrthoDB" id="434619at2759"/>
<comment type="similarity">
    <text evidence="1">Belongs to the band 7/mec-2 family.</text>
</comment>
<dbReference type="SUPFAM" id="SSF117892">
    <property type="entry name" value="Band 7/SPFH domain"/>
    <property type="match status" value="1"/>
</dbReference>
<dbReference type="InterPro" id="IPR001107">
    <property type="entry name" value="Band_7"/>
</dbReference>
<dbReference type="PRINTS" id="PR00721">
    <property type="entry name" value="STOMATIN"/>
</dbReference>
<dbReference type="CDD" id="cd08829">
    <property type="entry name" value="SPFH_paraslipin"/>
    <property type="match status" value="1"/>
</dbReference>
<dbReference type="GO" id="GO:0007005">
    <property type="term" value="P:mitochondrion organization"/>
    <property type="evidence" value="ECO:0007669"/>
    <property type="project" value="TreeGrafter"/>
</dbReference>
<dbReference type="FunFam" id="3.30.479.30:FF:000004">
    <property type="entry name" value="Putative membrane protease family, stomatin"/>
    <property type="match status" value="1"/>
</dbReference>
<dbReference type="RefSeq" id="XP_012895254.1">
    <property type="nucleotide sequence ID" value="XM_013039800.1"/>
</dbReference>
<keyword evidence="3" id="KW-1133">Transmembrane helix</keyword>
<dbReference type="GeneID" id="24918657"/>
<name>D8LZG7_BLAHO</name>
<feature type="compositionally biased region" description="Basic and acidic residues" evidence="2">
    <location>
        <begin position="358"/>
        <end position="368"/>
    </location>
</feature>
<feature type="transmembrane region" description="Helical" evidence="3">
    <location>
        <begin position="6"/>
        <end position="25"/>
    </location>
</feature>
<dbReference type="AlphaFoldDB" id="D8LZG7"/>
<evidence type="ECO:0000259" key="4">
    <source>
        <dbReference type="SMART" id="SM00244"/>
    </source>
</evidence>
<evidence type="ECO:0000256" key="1">
    <source>
        <dbReference type="ARBA" id="ARBA00008164"/>
    </source>
</evidence>
<dbReference type="Proteomes" id="UP000008312">
    <property type="component" value="Unassembled WGS sequence"/>
</dbReference>
<evidence type="ECO:0000256" key="3">
    <source>
        <dbReference type="SAM" id="Phobius"/>
    </source>
</evidence>
<feature type="domain" description="Band 7" evidence="4">
    <location>
        <begin position="27"/>
        <end position="206"/>
    </location>
</feature>
<organism evidence="5">
    <name type="scientific">Blastocystis hominis</name>
    <dbReference type="NCBI Taxonomy" id="12968"/>
    <lineage>
        <taxon>Eukaryota</taxon>
        <taxon>Sar</taxon>
        <taxon>Stramenopiles</taxon>
        <taxon>Bigyra</taxon>
        <taxon>Opalozoa</taxon>
        <taxon>Opalinata</taxon>
        <taxon>Blastocystidae</taxon>
        <taxon>Blastocystis</taxon>
    </lineage>
</organism>
<dbReference type="OMA" id="PRNFTWR"/>
<reference evidence="5" key="1">
    <citation type="submission" date="2010-02" db="EMBL/GenBank/DDBJ databases">
        <title>Sequencing and annotation of the Blastocystis hominis genome.</title>
        <authorList>
            <person name="Wincker P."/>
        </authorList>
    </citation>
    <scope>NUCLEOTIDE SEQUENCE</scope>
    <source>
        <strain evidence="5">Singapore isolate B</strain>
    </source>
</reference>
<dbReference type="PANTHER" id="PTHR43327:SF10">
    <property type="entry name" value="STOMATIN-LIKE PROTEIN 2, MITOCHONDRIAL"/>
    <property type="match status" value="1"/>
</dbReference>
<sequence>MSILGVITYILITILVLLLIVYIVCKSLLIVVHQTESVVVESFGRFKRILGPGIHCLIPIIETPRPFTWVETVMRNGSISELSFSNARVDTRETLFSFSRQEVYTKDTILLDVNSLMYYKIVDVKKAVYEVDDLHGAIVNVAQTQLKEVFGRMTFQECMTSQDQINEYMREAFSSRFLTWGIEVERMELLDIEPRQTVVDSMKTQMIAERVRRSQFIEAEGKKTATRIRSEGTKVVKQNEGLAQQETTRKISEGEAEGRIELARAESQSLELVRSALQMYSNSQAKYMLAMRYLELLNTVGYVCQNKTIYLPYESDALSGSIAGLRAIYGREKKASRRRKELIEKESETSDTEEQEQEEKKKEKRNEGARGVGAGNGAMEDVRMVDVRATPMGTVPNFDDLN</sequence>
<keyword evidence="3" id="KW-0812">Transmembrane</keyword>
<evidence type="ECO:0000313" key="5">
    <source>
        <dbReference type="EMBL" id="CBK21206.2"/>
    </source>
</evidence>
<dbReference type="Gene3D" id="3.30.479.30">
    <property type="entry name" value="Band 7 domain"/>
    <property type="match status" value="1"/>
</dbReference>
<dbReference type="InterPro" id="IPR001972">
    <property type="entry name" value="Stomatin_HflK_fam"/>
</dbReference>
<evidence type="ECO:0000256" key="2">
    <source>
        <dbReference type="SAM" id="MobiDB-lite"/>
    </source>
</evidence>
<dbReference type="PANTHER" id="PTHR43327">
    <property type="entry name" value="STOMATIN-LIKE PROTEIN 2, MITOCHONDRIAL"/>
    <property type="match status" value="1"/>
</dbReference>
<keyword evidence="6" id="KW-1185">Reference proteome</keyword>
<dbReference type="InterPro" id="IPR050710">
    <property type="entry name" value="Band7/mec-2_domain"/>
</dbReference>
<gene>
    <name evidence="5" type="ORF">GSBLH_T00001394001</name>
</gene>
<dbReference type="GO" id="GO:0005739">
    <property type="term" value="C:mitochondrion"/>
    <property type="evidence" value="ECO:0007669"/>
    <property type="project" value="TreeGrafter"/>
</dbReference>
<feature type="region of interest" description="Disordered" evidence="2">
    <location>
        <begin position="336"/>
        <end position="402"/>
    </location>
</feature>
<dbReference type="InterPro" id="IPR036013">
    <property type="entry name" value="Band_7/SPFH_dom_sf"/>
</dbReference>
<accession>D8LZG7</accession>
<dbReference type="SMART" id="SM00244">
    <property type="entry name" value="PHB"/>
    <property type="match status" value="1"/>
</dbReference>
<protein>
    <recommendedName>
        <fullName evidence="4">Band 7 domain-containing protein</fullName>
    </recommendedName>
</protein>